<name>A0ABS0J5C2_9BACT</name>
<organism evidence="4 5">
    <name type="scientific">Nitratidesulfovibrio oxamicus</name>
    <dbReference type="NCBI Taxonomy" id="32016"/>
    <lineage>
        <taxon>Bacteria</taxon>
        <taxon>Pseudomonadati</taxon>
        <taxon>Thermodesulfobacteriota</taxon>
        <taxon>Desulfovibrionia</taxon>
        <taxon>Desulfovibrionales</taxon>
        <taxon>Desulfovibrionaceae</taxon>
        <taxon>Nitratidesulfovibrio</taxon>
    </lineage>
</organism>
<dbReference type="Pfam" id="PF13432">
    <property type="entry name" value="TPR_16"/>
    <property type="match status" value="1"/>
</dbReference>
<gene>
    <name evidence="4" type="ORF">FVW20_11705</name>
</gene>
<proteinExistence type="predicted"/>
<dbReference type="Gene3D" id="1.25.40.10">
    <property type="entry name" value="Tetratricopeptide repeat domain"/>
    <property type="match status" value="1"/>
</dbReference>
<evidence type="ECO:0000256" key="1">
    <source>
        <dbReference type="ARBA" id="ARBA00022737"/>
    </source>
</evidence>
<dbReference type="SMART" id="SM00028">
    <property type="entry name" value="TPR"/>
    <property type="match status" value="4"/>
</dbReference>
<dbReference type="SUPFAM" id="SSF48452">
    <property type="entry name" value="TPR-like"/>
    <property type="match status" value="1"/>
</dbReference>
<accession>A0ABS0J5C2</accession>
<keyword evidence="1" id="KW-0677">Repeat</keyword>
<dbReference type="Pfam" id="PF14559">
    <property type="entry name" value="TPR_19"/>
    <property type="match status" value="1"/>
</dbReference>
<feature type="repeat" description="TPR" evidence="3">
    <location>
        <begin position="149"/>
        <end position="182"/>
    </location>
</feature>
<comment type="caution">
    <text evidence="4">The sequence shown here is derived from an EMBL/GenBank/DDBJ whole genome shotgun (WGS) entry which is preliminary data.</text>
</comment>
<keyword evidence="5" id="KW-1185">Reference proteome</keyword>
<evidence type="ECO:0000313" key="5">
    <source>
        <dbReference type="Proteomes" id="UP001194469"/>
    </source>
</evidence>
<dbReference type="PANTHER" id="PTHR45586">
    <property type="entry name" value="TPR REPEAT-CONTAINING PROTEIN PA4667"/>
    <property type="match status" value="1"/>
</dbReference>
<evidence type="ECO:0000313" key="4">
    <source>
        <dbReference type="EMBL" id="MBG3877660.1"/>
    </source>
</evidence>
<dbReference type="InterPro" id="IPR011990">
    <property type="entry name" value="TPR-like_helical_dom_sf"/>
</dbReference>
<sequence>MQGYHHAVANRGYAVNVDAEMVKDFPVLGEKPRRGVFSTTADMKIGFGGTRRTVQQNVMIYVNQREDGRYDAQVLNDNHVPTGETTILTYEDLVLDYIPEPAVYHEKVYPAMRELAGHIARGERHRERGETWSAEFEFQNALAIDEQNVRATFGLGLTYLAREDLDKAREVFQRLIALPGAFDPRHKHMFNDFGIRLRKNRMFGEALRFYARAAQLAPKDDHLLYNIARTLFESGDYEKANGFLCRALALNPRLEEGQQLRAVIALRKGREVGHPMDMPQELLLNDPCDLPEALADSVESY</sequence>
<dbReference type="Proteomes" id="UP001194469">
    <property type="component" value="Unassembled WGS sequence"/>
</dbReference>
<dbReference type="InterPro" id="IPR051012">
    <property type="entry name" value="CellSynth/LPSAsmb/PSIAsmb"/>
</dbReference>
<keyword evidence="2 3" id="KW-0802">TPR repeat</keyword>
<dbReference type="EMBL" id="VRYY01000339">
    <property type="protein sequence ID" value="MBG3877660.1"/>
    <property type="molecule type" value="Genomic_DNA"/>
</dbReference>
<evidence type="ECO:0000256" key="3">
    <source>
        <dbReference type="PROSITE-ProRule" id="PRU00339"/>
    </source>
</evidence>
<dbReference type="InterPro" id="IPR019734">
    <property type="entry name" value="TPR_rpt"/>
</dbReference>
<reference evidence="4 5" key="1">
    <citation type="submission" date="2019-08" db="EMBL/GenBank/DDBJ databases">
        <authorList>
            <person name="Luo N."/>
        </authorList>
    </citation>
    <scope>NUCLEOTIDE SEQUENCE [LARGE SCALE GENOMIC DNA]</scope>
    <source>
        <strain evidence="4 5">NCIMB 9442</strain>
    </source>
</reference>
<feature type="repeat" description="TPR" evidence="3">
    <location>
        <begin position="221"/>
        <end position="254"/>
    </location>
</feature>
<dbReference type="PROSITE" id="PS50005">
    <property type="entry name" value="TPR"/>
    <property type="match status" value="2"/>
</dbReference>
<protein>
    <submittedName>
        <fullName evidence="4">Tetratricopeptide repeat protein</fullName>
    </submittedName>
</protein>
<evidence type="ECO:0000256" key="2">
    <source>
        <dbReference type="ARBA" id="ARBA00022803"/>
    </source>
</evidence>
<dbReference type="PANTHER" id="PTHR45586:SF1">
    <property type="entry name" value="LIPOPOLYSACCHARIDE ASSEMBLY PROTEIN B"/>
    <property type="match status" value="1"/>
</dbReference>